<protein>
    <submittedName>
        <fullName evidence="1">Uncharacterized protein</fullName>
    </submittedName>
</protein>
<accession>A0A9W6UZT2</accession>
<dbReference type="EMBL" id="BSRZ01000026">
    <property type="protein sequence ID" value="GLW67547.1"/>
    <property type="molecule type" value="Genomic_DNA"/>
</dbReference>
<dbReference type="Proteomes" id="UP001165124">
    <property type="component" value="Unassembled WGS sequence"/>
</dbReference>
<dbReference type="AlphaFoldDB" id="A0A9W6UZT2"/>
<organism evidence="1 2">
    <name type="scientific">Actinomadura rubrobrunea</name>
    <dbReference type="NCBI Taxonomy" id="115335"/>
    <lineage>
        <taxon>Bacteria</taxon>
        <taxon>Bacillati</taxon>
        <taxon>Actinomycetota</taxon>
        <taxon>Actinomycetes</taxon>
        <taxon>Streptosporangiales</taxon>
        <taxon>Thermomonosporaceae</taxon>
        <taxon>Actinomadura</taxon>
    </lineage>
</organism>
<name>A0A9W6UZT2_9ACTN</name>
<dbReference type="RefSeq" id="WP_067917545.1">
    <property type="nucleotide sequence ID" value="NZ_BSRZ01000026.1"/>
</dbReference>
<gene>
    <name evidence="1" type="ORF">Arub01_57900</name>
</gene>
<sequence>MTDPYATTANYAADSAFVGVQAATVHGGVHIYSLPANASPADKFDLGARLLDGGIPGKARQLIGDAIMAGHRGNKVCFYWQLALVSGRTRQEMPDEDLAWLRQAPAICHVTGGDAWADGVKTVCRLLEAARQPDADLRPLLKDFDGLGDPQRAMILRHLELFLEGRLKDQMWRRAMTGARENQMAGDRAYRVWKFFEPKPARPRTREPRPPDIPAGTWVKAVTATAVFAVTVIHIGYVLARELEGFALLAYLVSAAGGYGAARGGLEWRYRAERRRAKDEEYAPTRARKASAPSGGFANKVDQRFVYYFAKYVPRNTSRSAWLAETAGIHKSLRDEIVDVYREQRTGVEKINWLIRHRVGDVRKRWENGTLWNYRQELATPMATKALTILSLAVLALGATRALERAVRIAPASAGRSAAFALVAGVIGTLAWQHIVLERRRHAADVAERARTQQDCEAAYQRWLEKLADAPSDQEMAAWLDCDRKVLLDEALRHYGLTMSDIIAYAFLEAPGSRTKRARVRNGPWRYSRYQLLLFLLTTDGVRQLSVELDFEQGTFHGWNRTNYRYEAVAAVRVHQADNEERTFELALVNGEQIQVEVMTSEMELELDEALSVVAEATLDASGIHHTLHVMEGIAAEGRRWIVQERRRKSEQRSSL</sequence>
<proteinExistence type="predicted"/>
<comment type="caution">
    <text evidence="1">The sequence shown here is derived from an EMBL/GenBank/DDBJ whole genome shotgun (WGS) entry which is preliminary data.</text>
</comment>
<evidence type="ECO:0000313" key="1">
    <source>
        <dbReference type="EMBL" id="GLW67547.1"/>
    </source>
</evidence>
<reference evidence="1" key="1">
    <citation type="submission" date="2023-02" db="EMBL/GenBank/DDBJ databases">
        <title>Actinomadura rubrobrunea NBRC 14622.</title>
        <authorList>
            <person name="Ichikawa N."/>
            <person name="Sato H."/>
            <person name="Tonouchi N."/>
        </authorList>
    </citation>
    <scope>NUCLEOTIDE SEQUENCE</scope>
    <source>
        <strain evidence="1">NBRC 14622</strain>
    </source>
</reference>
<keyword evidence="2" id="KW-1185">Reference proteome</keyword>
<evidence type="ECO:0000313" key="2">
    <source>
        <dbReference type="Proteomes" id="UP001165124"/>
    </source>
</evidence>